<feature type="domain" description="Uroporphyrinogen decarboxylase (URO-D)" evidence="1">
    <location>
        <begin position="29"/>
        <end position="183"/>
    </location>
</feature>
<dbReference type="PANTHER" id="PTHR47099">
    <property type="entry name" value="METHYLCOBAMIDE:COM METHYLTRANSFERASE MTBA"/>
    <property type="match status" value="1"/>
</dbReference>
<gene>
    <name evidence="2" type="ORF">HYY20_04495</name>
</gene>
<dbReference type="GO" id="GO:0004853">
    <property type="term" value="F:uroporphyrinogen decarboxylase activity"/>
    <property type="evidence" value="ECO:0007669"/>
    <property type="project" value="InterPro"/>
</dbReference>
<organism evidence="2 3">
    <name type="scientific">Tectimicrobiota bacterium</name>
    <dbReference type="NCBI Taxonomy" id="2528274"/>
    <lineage>
        <taxon>Bacteria</taxon>
        <taxon>Pseudomonadati</taxon>
        <taxon>Nitrospinota/Tectimicrobiota group</taxon>
        <taxon>Candidatus Tectimicrobiota</taxon>
    </lineage>
</organism>
<dbReference type="Pfam" id="PF01208">
    <property type="entry name" value="URO-D"/>
    <property type="match status" value="1"/>
</dbReference>
<dbReference type="EMBL" id="JACPRF010000139">
    <property type="protein sequence ID" value="MBI2876120.1"/>
    <property type="molecule type" value="Genomic_DNA"/>
</dbReference>
<dbReference type="SUPFAM" id="SSF51726">
    <property type="entry name" value="UROD/MetE-like"/>
    <property type="match status" value="1"/>
</dbReference>
<reference evidence="2" key="1">
    <citation type="submission" date="2020-07" db="EMBL/GenBank/DDBJ databases">
        <title>Huge and variable diversity of episymbiotic CPR bacteria and DPANN archaea in groundwater ecosystems.</title>
        <authorList>
            <person name="He C.Y."/>
            <person name="Keren R."/>
            <person name="Whittaker M."/>
            <person name="Farag I.F."/>
            <person name="Doudna J."/>
            <person name="Cate J.H.D."/>
            <person name="Banfield J.F."/>
        </authorList>
    </citation>
    <scope>NUCLEOTIDE SEQUENCE</scope>
    <source>
        <strain evidence="2">NC_groundwater_672_Ag_B-0.1um_62_36</strain>
    </source>
</reference>
<dbReference type="Gene3D" id="3.20.20.210">
    <property type="match status" value="1"/>
</dbReference>
<evidence type="ECO:0000313" key="3">
    <source>
        <dbReference type="Proteomes" id="UP000769766"/>
    </source>
</evidence>
<sequence length="394" mass="43730">MTQGIEEIAASIRGRLERLRAGESGIPVGAQMHDHAAYLIQVPVLRFYTEPRLYVETMLRAVDHYQLDVPMCLSDVYNIEAEALGQRMVYRDHCMPEIDYTEPLVKKPQDLNRLKSPDPYRDGRMPQVLEINHYFQEVTGLWPALAFCAPFSLAVGVRGYYNLVRDMRKEPSFAHALLEFLTMEVLVPWLKVLAQESPGGASPYSPHAFLPVNGPVTRERISAFGADAWASVPVVDLHILREFVLPYVLKLQEALGEIDVAGWWGESHLPGSGPEEMLEMKVQCLGGKALLILDPDVHKLGPARFRAFSAPRGAALILGLDATLLRDGPAEAIAERVRRYIKEGFSEAGLFLFLNNLPADTPSAHVRTAVSATKQLSRALVAGEDLDSVPLELT</sequence>
<name>A0A932FUY4_UNCTE</name>
<protein>
    <recommendedName>
        <fullName evidence="1">Uroporphyrinogen decarboxylase (URO-D) domain-containing protein</fullName>
    </recommendedName>
</protein>
<dbReference type="GO" id="GO:0006779">
    <property type="term" value="P:porphyrin-containing compound biosynthetic process"/>
    <property type="evidence" value="ECO:0007669"/>
    <property type="project" value="InterPro"/>
</dbReference>
<dbReference type="InterPro" id="IPR038071">
    <property type="entry name" value="UROD/MetE-like_sf"/>
</dbReference>
<evidence type="ECO:0000313" key="2">
    <source>
        <dbReference type="EMBL" id="MBI2876120.1"/>
    </source>
</evidence>
<comment type="caution">
    <text evidence="2">The sequence shown here is derived from an EMBL/GenBank/DDBJ whole genome shotgun (WGS) entry which is preliminary data.</text>
</comment>
<accession>A0A932FUY4</accession>
<dbReference type="PANTHER" id="PTHR47099:SF1">
    <property type="entry name" value="METHYLCOBAMIDE:COM METHYLTRANSFERASE MTBA"/>
    <property type="match status" value="1"/>
</dbReference>
<evidence type="ECO:0000259" key="1">
    <source>
        <dbReference type="Pfam" id="PF01208"/>
    </source>
</evidence>
<dbReference type="InterPro" id="IPR052024">
    <property type="entry name" value="Methanogen_methyltrans"/>
</dbReference>
<dbReference type="InterPro" id="IPR000257">
    <property type="entry name" value="Uroporphyrinogen_deCOase"/>
</dbReference>
<dbReference type="Proteomes" id="UP000769766">
    <property type="component" value="Unassembled WGS sequence"/>
</dbReference>
<dbReference type="AlphaFoldDB" id="A0A932FUY4"/>
<proteinExistence type="predicted"/>